<dbReference type="GO" id="GO:0004553">
    <property type="term" value="F:hydrolase activity, hydrolyzing O-glycosyl compounds"/>
    <property type="evidence" value="ECO:0007669"/>
    <property type="project" value="InterPro"/>
</dbReference>
<dbReference type="CDD" id="cd02874">
    <property type="entry name" value="GH18_CFLE_spore_hydrolase"/>
    <property type="match status" value="1"/>
</dbReference>
<dbReference type="PANTHER" id="PTHR46066:SF2">
    <property type="entry name" value="CHITINASE DOMAIN-CONTAINING PROTEIN 1"/>
    <property type="match status" value="1"/>
</dbReference>
<proteinExistence type="inferred from homology"/>
<sequence length="396" mass="43969">MNSKRIAVFLLLVLCVSFTLPVPAFAASTPTGGDSDKGFFASVLAFFGDLFNGLLNLSPSEPVVSAPTTIPPVISKPTGAKEVIGFYAEWWGNDTASYNDMVKHKDSIGTIAPFWATLNRDASVANRGGNDHAAVVKYAKSNSIQTLLLVNNEKSTGSVKPIHTVLSNSSLRKKAIDNLEAYIKKYQMDGINIDFEEVPAGDRDNLTAFMKELYARLKPQGYVVTIDVFPKHNELGDISKAYDYAKLAQYADKIMLMTYDYHGGWSEAGAVSDIVSVEQDLQYALSFIPKHKLYLGIPGYGYDWSSKGVESLEYPAIQSLISRFNPKVEWDDASKSPHFNYTGPDGVSHQVWFENSHSLRFKLDLVNKYDIAGIALWKLGSEDQEFWPLIKTHFAY</sequence>
<dbReference type="EMBL" id="LSGP01000017">
    <property type="protein sequence ID" value="KYZ76694.1"/>
    <property type="molecule type" value="Genomic_DNA"/>
</dbReference>
<comment type="caution">
    <text evidence="7">The sequence shown here is derived from an EMBL/GenBank/DDBJ whole genome shotgun (WGS) entry which is preliminary data.</text>
</comment>
<keyword evidence="5" id="KW-0732">Signal</keyword>
<keyword evidence="8" id="KW-1185">Reference proteome</keyword>
<dbReference type="RefSeq" id="WP_066242596.1">
    <property type="nucleotide sequence ID" value="NZ_LSGP01000017.1"/>
</dbReference>
<keyword evidence="1 3" id="KW-0378">Hydrolase</keyword>
<dbReference type="InterPro" id="IPR041704">
    <property type="entry name" value="CFLE_GH18"/>
</dbReference>
<dbReference type="InterPro" id="IPR017853">
    <property type="entry name" value="GH"/>
</dbReference>
<protein>
    <submittedName>
        <fullName evidence="7">Glycoside hydrolase family 18</fullName>
    </submittedName>
</protein>
<dbReference type="GO" id="GO:0005975">
    <property type="term" value="P:carbohydrate metabolic process"/>
    <property type="evidence" value="ECO:0007669"/>
    <property type="project" value="InterPro"/>
</dbReference>
<evidence type="ECO:0000256" key="4">
    <source>
        <dbReference type="RuleBase" id="RU004453"/>
    </source>
</evidence>
<dbReference type="PANTHER" id="PTHR46066">
    <property type="entry name" value="CHITINASE DOMAIN-CONTAINING PROTEIN 1 FAMILY MEMBER"/>
    <property type="match status" value="1"/>
</dbReference>
<organism evidence="7 8">
    <name type="scientific">Anaerosporomusa subterranea</name>
    <dbReference type="NCBI Taxonomy" id="1794912"/>
    <lineage>
        <taxon>Bacteria</taxon>
        <taxon>Bacillati</taxon>
        <taxon>Bacillota</taxon>
        <taxon>Negativicutes</taxon>
        <taxon>Acetonemataceae</taxon>
        <taxon>Anaerosporomusa</taxon>
    </lineage>
</organism>
<dbReference type="SUPFAM" id="SSF51445">
    <property type="entry name" value="(Trans)glycosidases"/>
    <property type="match status" value="1"/>
</dbReference>
<evidence type="ECO:0000313" key="8">
    <source>
        <dbReference type="Proteomes" id="UP000076268"/>
    </source>
</evidence>
<evidence type="ECO:0000259" key="6">
    <source>
        <dbReference type="PROSITE" id="PS51910"/>
    </source>
</evidence>
<evidence type="ECO:0000256" key="2">
    <source>
        <dbReference type="ARBA" id="ARBA00023295"/>
    </source>
</evidence>
<dbReference type="InterPro" id="IPR029070">
    <property type="entry name" value="Chitinase_insertion_sf"/>
</dbReference>
<dbReference type="Pfam" id="PF00704">
    <property type="entry name" value="Glyco_hydro_18"/>
    <property type="match status" value="1"/>
</dbReference>
<evidence type="ECO:0000256" key="5">
    <source>
        <dbReference type="SAM" id="SignalP"/>
    </source>
</evidence>
<dbReference type="PROSITE" id="PS51910">
    <property type="entry name" value="GH18_2"/>
    <property type="match status" value="1"/>
</dbReference>
<feature type="domain" description="GH18" evidence="6">
    <location>
        <begin position="81"/>
        <end position="396"/>
    </location>
</feature>
<dbReference type="GO" id="GO:0008061">
    <property type="term" value="F:chitin binding"/>
    <property type="evidence" value="ECO:0007669"/>
    <property type="project" value="InterPro"/>
</dbReference>
<reference evidence="7 8" key="1">
    <citation type="submission" date="2016-02" db="EMBL/GenBank/DDBJ databases">
        <title>Anaerosporomusa subterraneum gen. nov., sp. nov., a spore-forming obligate anaerobe isolated from saprolite.</title>
        <authorList>
            <person name="Choi J.K."/>
            <person name="Shah M."/>
            <person name="Yee N."/>
        </authorList>
    </citation>
    <scope>NUCLEOTIDE SEQUENCE [LARGE SCALE GENOMIC DNA]</scope>
    <source>
        <strain evidence="7 8">RU4</strain>
    </source>
</reference>
<feature type="signal peptide" evidence="5">
    <location>
        <begin position="1"/>
        <end position="26"/>
    </location>
</feature>
<dbReference type="OrthoDB" id="9775889at2"/>
<dbReference type="Proteomes" id="UP000076268">
    <property type="component" value="Unassembled WGS sequence"/>
</dbReference>
<name>A0A154BRQ7_ANASB</name>
<dbReference type="SMART" id="SM00636">
    <property type="entry name" value="Glyco_18"/>
    <property type="match status" value="1"/>
</dbReference>
<dbReference type="InterPro" id="IPR001579">
    <property type="entry name" value="Glyco_hydro_18_chit_AS"/>
</dbReference>
<feature type="chain" id="PRO_5007594928" evidence="5">
    <location>
        <begin position="27"/>
        <end position="396"/>
    </location>
</feature>
<keyword evidence="2 3" id="KW-0326">Glycosidase</keyword>
<evidence type="ECO:0000256" key="3">
    <source>
        <dbReference type="RuleBase" id="RU000489"/>
    </source>
</evidence>
<dbReference type="InterPro" id="IPR001223">
    <property type="entry name" value="Glyco_hydro18_cat"/>
</dbReference>
<comment type="similarity">
    <text evidence="4">Belongs to the glycosyl hydrolase 18 family.</text>
</comment>
<accession>A0A154BRQ7</accession>
<dbReference type="AlphaFoldDB" id="A0A154BRQ7"/>
<gene>
    <name evidence="7" type="ORF">AXX12_09760</name>
</gene>
<dbReference type="PROSITE" id="PS01095">
    <property type="entry name" value="GH18_1"/>
    <property type="match status" value="1"/>
</dbReference>
<dbReference type="InterPro" id="IPR011583">
    <property type="entry name" value="Chitinase_II/V-like_cat"/>
</dbReference>
<dbReference type="Gene3D" id="3.10.50.10">
    <property type="match status" value="1"/>
</dbReference>
<dbReference type="STRING" id="1794912.AXX12_09760"/>
<evidence type="ECO:0000313" key="7">
    <source>
        <dbReference type="EMBL" id="KYZ76694.1"/>
    </source>
</evidence>
<evidence type="ECO:0000256" key="1">
    <source>
        <dbReference type="ARBA" id="ARBA00022801"/>
    </source>
</evidence>
<dbReference type="Gene3D" id="3.20.20.80">
    <property type="entry name" value="Glycosidases"/>
    <property type="match status" value="1"/>
</dbReference>